<organism evidence="2 3">
    <name type="scientific">Colletotrichum phormii</name>
    <dbReference type="NCBI Taxonomy" id="359342"/>
    <lineage>
        <taxon>Eukaryota</taxon>
        <taxon>Fungi</taxon>
        <taxon>Dikarya</taxon>
        <taxon>Ascomycota</taxon>
        <taxon>Pezizomycotina</taxon>
        <taxon>Sordariomycetes</taxon>
        <taxon>Hypocreomycetidae</taxon>
        <taxon>Glomerellales</taxon>
        <taxon>Glomerellaceae</taxon>
        <taxon>Colletotrichum</taxon>
        <taxon>Colletotrichum acutatum species complex</taxon>
    </lineage>
</organism>
<gene>
    <name evidence="2" type="ORF">BDP81DRAFT_157093</name>
</gene>
<dbReference type="Proteomes" id="UP001243989">
    <property type="component" value="Unassembled WGS sequence"/>
</dbReference>
<reference evidence="2" key="1">
    <citation type="submission" date="2021-06" db="EMBL/GenBank/DDBJ databases">
        <title>Comparative genomics, transcriptomics and evolutionary studies reveal genomic signatures of adaptation to plant cell wall in hemibiotrophic fungi.</title>
        <authorList>
            <consortium name="DOE Joint Genome Institute"/>
            <person name="Baroncelli R."/>
            <person name="Diaz J.F."/>
            <person name="Benocci T."/>
            <person name="Peng M."/>
            <person name="Battaglia E."/>
            <person name="Haridas S."/>
            <person name="Andreopoulos W."/>
            <person name="Labutti K."/>
            <person name="Pangilinan J."/>
            <person name="Floch G.L."/>
            <person name="Makela M.R."/>
            <person name="Henrissat B."/>
            <person name="Grigoriev I.V."/>
            <person name="Crouch J.A."/>
            <person name="De Vries R.P."/>
            <person name="Sukno S.A."/>
            <person name="Thon M.R."/>
        </authorList>
    </citation>
    <scope>NUCLEOTIDE SEQUENCE</scope>
    <source>
        <strain evidence="2">CBS 102054</strain>
    </source>
</reference>
<evidence type="ECO:0000256" key="1">
    <source>
        <dbReference type="SAM" id="MobiDB-lite"/>
    </source>
</evidence>
<protein>
    <submittedName>
        <fullName evidence="2">Uncharacterized protein</fullName>
    </submittedName>
</protein>
<name>A0AAJ0EKL7_9PEZI</name>
<dbReference type="EMBL" id="JAHMHQ010000004">
    <property type="protein sequence ID" value="KAK1640015.1"/>
    <property type="molecule type" value="Genomic_DNA"/>
</dbReference>
<keyword evidence="3" id="KW-1185">Reference proteome</keyword>
<feature type="region of interest" description="Disordered" evidence="1">
    <location>
        <begin position="53"/>
        <end position="82"/>
    </location>
</feature>
<comment type="caution">
    <text evidence="2">The sequence shown here is derived from an EMBL/GenBank/DDBJ whole genome shotgun (WGS) entry which is preliminary data.</text>
</comment>
<evidence type="ECO:0000313" key="2">
    <source>
        <dbReference type="EMBL" id="KAK1640015.1"/>
    </source>
</evidence>
<dbReference type="RefSeq" id="XP_060448622.1">
    <property type="nucleotide sequence ID" value="XM_060581963.1"/>
</dbReference>
<accession>A0AAJ0EKL7</accession>
<evidence type="ECO:0000313" key="3">
    <source>
        <dbReference type="Proteomes" id="UP001243989"/>
    </source>
</evidence>
<sequence>MAWQRKASSQTAARMDGVNSKGIRNCAATGDRRRCYCITSLLLLKTERRRRESVGIRIRRNDDDGTKSPQRPPLPRMLAGGEGLSLPFPPSRPLPVIVWSVSKPLLVGCVQTPSVVSRRVGRGKGRSEQPCVSTPVRYLQLVMGKMGDDGG</sequence>
<dbReference type="AlphaFoldDB" id="A0AAJ0EKL7"/>
<dbReference type="GeneID" id="85466825"/>
<feature type="compositionally biased region" description="Basic and acidic residues" evidence="1">
    <location>
        <begin position="53"/>
        <end position="66"/>
    </location>
</feature>
<proteinExistence type="predicted"/>